<dbReference type="Pfam" id="PF07593">
    <property type="entry name" value="UnbV_ASPIC"/>
    <property type="match status" value="1"/>
</dbReference>
<evidence type="ECO:0000313" key="5">
    <source>
        <dbReference type="Proteomes" id="UP000219452"/>
    </source>
</evidence>
<keyword evidence="5" id="KW-1185">Reference proteome</keyword>
<evidence type="ECO:0000256" key="2">
    <source>
        <dbReference type="SAM" id="MobiDB-lite"/>
    </source>
</evidence>
<dbReference type="SUPFAM" id="SSF69318">
    <property type="entry name" value="Integrin alpha N-terminal domain"/>
    <property type="match status" value="3"/>
</dbReference>
<feature type="region of interest" description="Disordered" evidence="2">
    <location>
        <begin position="356"/>
        <end position="384"/>
    </location>
</feature>
<evidence type="ECO:0000313" key="4">
    <source>
        <dbReference type="EMBL" id="SOD92931.1"/>
    </source>
</evidence>
<dbReference type="Gene3D" id="2.130.10.130">
    <property type="entry name" value="Integrin alpha, N-terminal"/>
    <property type="match status" value="5"/>
</dbReference>
<protein>
    <submittedName>
        <fullName evidence="4">Repeat domain-containing protein</fullName>
    </submittedName>
</protein>
<dbReference type="InterPro" id="IPR013517">
    <property type="entry name" value="FG-GAP"/>
</dbReference>
<proteinExistence type="predicted"/>
<dbReference type="InterPro" id="IPR011519">
    <property type="entry name" value="UnbV_ASPIC"/>
</dbReference>
<dbReference type="PROSITE" id="PS51257">
    <property type="entry name" value="PROKAR_LIPOPROTEIN"/>
    <property type="match status" value="1"/>
</dbReference>
<name>A0A286GBQ1_9BACT</name>
<dbReference type="EMBL" id="OCNH01000003">
    <property type="protein sequence ID" value="SOD92931.1"/>
    <property type="molecule type" value="Genomic_DNA"/>
</dbReference>
<sequence>MSMNRFLYCSLLFFAVACTKKDTLFEKHTSSQTNITFANTLSESPEFNVLKYGYFYNGGGVAAADFNNDGLVDLYFTGNLKANKLYLNKGKFTFDDITEKAGVAAADGWNTGVSVVDINADGWLDIYVCRSAASDVRLRRNLLFINNKDLTFTEKAADYGLDDPAYSTQAAFFDYDRDGDLDCFLLNHSVQEFAGFSRMISDFKQQANSNYSSKLYQNQNGKFVDVSASAGMVSNVLSFGLAVAVTDFNNDGWLDFYVSNDYNENDYLYINQQNGRFNEVVRDAMGHTSLYSMGSDAADVNNDGRMDLLTLDMLPERNERIKLTSGDDNYDKYTQLLRSGFHHQTMRNMLQLNVGAEGGGRRAEGRGQRAGGKGLTKANERLGVNSPTPLPYAPSPMPPAPTPLFSEIGQLAGISNTDWSWAGLFADFDNDGWKDLFITNGYARDYTNMEFLKFTMDEQLKARQTGKLATSLDPMAVIAKMPTINEPNFVYRNQAGDPQSGVPAGQLTFANETKTWGLDEPTQSNGAVYADLDNDGDLDLVINNVNAEAGIYENLTNEKESNHYLSLQLKSPNPAQLMGTRATLWAGGRMQVQEFMPVRGFQSAMYGPLLFGLGKATAADSILIRWADGKTQFTNLKQTGQPGAGFVTITYAPTPERPQSIPPKPYWQATDGLPWTHQQEVANDFKIQPLLPYMLSPTGPCFAVGDANGDGRDDLFAGGGRGQGGQLFLSGTSGFSPMPQPALLTDRACADAGADWLDVDGDKDLDLVVSSAGYELAADDPRLQVRLYLNDGKGHLTKTNFPNVRVSASCVRSADVDGDGDRDLFVGARVVPGRYPETPVSHLLLNDGKGHFTDKPSPILAQLGMVTDAAFVDLVPDGGQPELIVATDFGPVQAFSCQGGKLLPLKNLLPSTTGCWNRLLVQDLNNDGKPDIIAANAGLNSQLQATADRPLTLYSIKNTAGSLLPVLAGYDRNNPADKQLYPFNARDEILDQVVSLRRKFTDYTSYSKATIADLFEPDELKRAQKLEAASLQSGVFMNGGGKTPSFTWQPLPIEAQMAPVYALAAVDVNHDGLPDLLVGGNREYNRVRLGKDDANRGQLFLNQGKGHFAYVPMAASGLVWDGDVRDFATVNVAGRTDLLVGASGQSVRGFTLAR</sequence>
<evidence type="ECO:0000259" key="3">
    <source>
        <dbReference type="Pfam" id="PF07593"/>
    </source>
</evidence>
<dbReference type="PANTHER" id="PTHR16026">
    <property type="entry name" value="CARTILAGE ACIDIC PROTEIN 1"/>
    <property type="match status" value="1"/>
</dbReference>
<keyword evidence="1" id="KW-0732">Signal</keyword>
<accession>A0A286GBQ1</accession>
<evidence type="ECO:0000256" key="1">
    <source>
        <dbReference type="ARBA" id="ARBA00022729"/>
    </source>
</evidence>
<feature type="domain" description="ASPIC/UnbV" evidence="3">
    <location>
        <begin position="579"/>
        <end position="633"/>
    </location>
</feature>
<dbReference type="AlphaFoldDB" id="A0A286GBQ1"/>
<dbReference type="Pfam" id="PF13517">
    <property type="entry name" value="FG-GAP_3"/>
    <property type="match status" value="3"/>
</dbReference>
<dbReference type="InterPro" id="IPR028994">
    <property type="entry name" value="Integrin_alpha_N"/>
</dbReference>
<gene>
    <name evidence="4" type="ORF">SAMN06269250_4266</name>
</gene>
<organism evidence="4 5">
    <name type="scientific">Spirosoma fluviale</name>
    <dbReference type="NCBI Taxonomy" id="1597977"/>
    <lineage>
        <taxon>Bacteria</taxon>
        <taxon>Pseudomonadati</taxon>
        <taxon>Bacteroidota</taxon>
        <taxon>Cytophagia</taxon>
        <taxon>Cytophagales</taxon>
        <taxon>Cytophagaceae</taxon>
        <taxon>Spirosoma</taxon>
    </lineage>
</organism>
<dbReference type="Pfam" id="PF01839">
    <property type="entry name" value="FG-GAP"/>
    <property type="match status" value="1"/>
</dbReference>
<dbReference type="PANTHER" id="PTHR16026:SF0">
    <property type="entry name" value="CARTILAGE ACIDIC PROTEIN 1"/>
    <property type="match status" value="1"/>
</dbReference>
<reference evidence="5" key="1">
    <citation type="submission" date="2017-09" db="EMBL/GenBank/DDBJ databases">
        <authorList>
            <person name="Varghese N."/>
            <person name="Submissions S."/>
        </authorList>
    </citation>
    <scope>NUCLEOTIDE SEQUENCE [LARGE SCALE GENOMIC DNA]</scope>
    <source>
        <strain evidence="5">DSM 29961</strain>
    </source>
</reference>
<dbReference type="InterPro" id="IPR027039">
    <property type="entry name" value="Crtac1"/>
</dbReference>
<dbReference type="Proteomes" id="UP000219452">
    <property type="component" value="Unassembled WGS sequence"/>
</dbReference>